<feature type="transmembrane region" description="Helical" evidence="18">
    <location>
        <begin position="382"/>
        <end position="409"/>
    </location>
</feature>
<evidence type="ECO:0000256" key="2">
    <source>
        <dbReference type="ARBA" id="ARBA00022448"/>
    </source>
</evidence>
<evidence type="ECO:0000256" key="18">
    <source>
        <dbReference type="RuleBase" id="RU361132"/>
    </source>
</evidence>
<dbReference type="InterPro" id="IPR044564">
    <property type="entry name" value="Na_chnl_inactivation_gate"/>
</dbReference>
<keyword evidence="9 18" id="KW-0851">Voltage-gated channel</keyword>
<feature type="region of interest" description="Disordered" evidence="19">
    <location>
        <begin position="443"/>
        <end position="488"/>
    </location>
</feature>
<evidence type="ECO:0000256" key="17">
    <source>
        <dbReference type="ARBA" id="ARBA00036239"/>
    </source>
</evidence>
<dbReference type="InterPro" id="IPR024583">
    <property type="entry name" value="Na_trans_cytopl"/>
</dbReference>
<feature type="domain" description="Voltage-gated Na+ ion channel cytoplasmic" evidence="22">
    <location>
        <begin position="520"/>
        <end position="656"/>
    </location>
</feature>
<feature type="domain" description="Ion transport" evidence="20">
    <location>
        <begin position="140"/>
        <end position="416"/>
    </location>
</feature>
<evidence type="ECO:0000259" key="20">
    <source>
        <dbReference type="Pfam" id="PF00520"/>
    </source>
</evidence>
<feature type="transmembrane region" description="Helical" evidence="18">
    <location>
        <begin position="1137"/>
        <end position="1159"/>
    </location>
</feature>
<feature type="transmembrane region" description="Helical" evidence="18">
    <location>
        <begin position="1098"/>
        <end position="1116"/>
    </location>
</feature>
<feature type="transmembrane region" description="Helical" evidence="18">
    <location>
        <begin position="1420"/>
        <end position="1438"/>
    </location>
</feature>
<dbReference type="InterPro" id="IPR001696">
    <property type="entry name" value="Na_channel_asu"/>
</dbReference>
<evidence type="ECO:0000259" key="23">
    <source>
        <dbReference type="Pfam" id="PF24609"/>
    </source>
</evidence>
<dbReference type="GO" id="GO:0086010">
    <property type="term" value="P:membrane depolarization during action potential"/>
    <property type="evidence" value="ECO:0007669"/>
    <property type="project" value="TreeGrafter"/>
</dbReference>
<feature type="region of interest" description="Disordered" evidence="19">
    <location>
        <begin position="530"/>
        <end position="584"/>
    </location>
</feature>
<dbReference type="InterPro" id="IPR058542">
    <property type="entry name" value="IQ_SCN5A_C"/>
</dbReference>
<protein>
    <recommendedName>
        <fullName evidence="18">Sodium channel protein</fullName>
    </recommendedName>
</protein>
<dbReference type="GO" id="GO:0005248">
    <property type="term" value="F:voltage-gated sodium channel activity"/>
    <property type="evidence" value="ECO:0007669"/>
    <property type="project" value="InterPro"/>
</dbReference>
<feature type="region of interest" description="Disordered" evidence="19">
    <location>
        <begin position="28"/>
        <end position="59"/>
    </location>
</feature>
<comment type="similarity">
    <text evidence="18">Belongs to the sodium channel (TC 1.A.1.10) family.</text>
</comment>
<evidence type="ECO:0000256" key="9">
    <source>
        <dbReference type="ARBA" id="ARBA00022882"/>
    </source>
</evidence>
<keyword evidence="15 18" id="KW-0739">Sodium transport</keyword>
<evidence type="ECO:0000256" key="7">
    <source>
        <dbReference type="ARBA" id="ARBA00022737"/>
    </source>
</evidence>
<dbReference type="FunFam" id="1.10.238.10:FF:000002">
    <property type="entry name" value="Sodium channel protein"/>
    <property type="match status" value="1"/>
</dbReference>
<dbReference type="FunFam" id="1.20.5.1190:FF:000001">
    <property type="entry name" value="Sodium channel protein"/>
    <property type="match status" value="1"/>
</dbReference>
<keyword evidence="14" id="KW-1015">Disulfide bond</keyword>
<keyword evidence="7" id="KW-0677">Repeat</keyword>
<keyword evidence="8" id="KW-0832">Ubl conjugation</keyword>
<feature type="transmembrane region" description="Helical" evidence="18">
    <location>
        <begin position="734"/>
        <end position="755"/>
    </location>
</feature>
<feature type="compositionally biased region" description="Basic and acidic residues" evidence="19">
    <location>
        <begin position="470"/>
        <end position="488"/>
    </location>
</feature>
<evidence type="ECO:0000256" key="8">
    <source>
        <dbReference type="ARBA" id="ARBA00022843"/>
    </source>
</evidence>
<feature type="transmembrane region" description="Helical" evidence="18">
    <location>
        <begin position="231"/>
        <end position="252"/>
    </location>
</feature>
<dbReference type="PANTHER" id="PTHR10037:SF278">
    <property type="entry name" value="SODIUM CHANNEL PROTEIN TYPE 2 SUBUNIT ALPHA"/>
    <property type="match status" value="1"/>
</dbReference>
<organism evidence="24 25">
    <name type="scientific">Chrysolophus pictus</name>
    <name type="common">Golden pheasant</name>
    <name type="synonym">Phasianus pictus</name>
    <dbReference type="NCBI Taxonomy" id="9089"/>
    <lineage>
        <taxon>Eukaryota</taxon>
        <taxon>Metazoa</taxon>
        <taxon>Chordata</taxon>
        <taxon>Craniata</taxon>
        <taxon>Vertebrata</taxon>
        <taxon>Euteleostomi</taxon>
        <taxon>Archelosauria</taxon>
        <taxon>Archosauria</taxon>
        <taxon>Dinosauria</taxon>
        <taxon>Saurischia</taxon>
        <taxon>Theropoda</taxon>
        <taxon>Coelurosauria</taxon>
        <taxon>Aves</taxon>
        <taxon>Neognathae</taxon>
        <taxon>Galloanserae</taxon>
        <taxon>Galliformes</taxon>
        <taxon>Phasianidae</taxon>
        <taxon>Phasianinae</taxon>
        <taxon>Chrysolophus</taxon>
    </lineage>
</organism>
<keyword evidence="4" id="KW-1003">Cell membrane</keyword>
<dbReference type="SMART" id="SM00015">
    <property type="entry name" value="IQ"/>
    <property type="match status" value="1"/>
</dbReference>
<evidence type="ECO:0000256" key="15">
    <source>
        <dbReference type="ARBA" id="ARBA00023201"/>
    </source>
</evidence>
<dbReference type="FunFam" id="1.20.120.350:FF:000002">
    <property type="entry name" value="Sodium channel protein"/>
    <property type="match status" value="1"/>
</dbReference>
<dbReference type="PROSITE" id="PS50096">
    <property type="entry name" value="IQ"/>
    <property type="match status" value="1"/>
</dbReference>
<dbReference type="InterPro" id="IPR027359">
    <property type="entry name" value="Volt_channel_dom_sf"/>
</dbReference>
<keyword evidence="6 18" id="KW-0812">Transmembrane</keyword>
<keyword evidence="5" id="KW-0597">Phosphoprotein</keyword>
<evidence type="ECO:0000256" key="19">
    <source>
        <dbReference type="SAM" id="MobiDB-lite"/>
    </source>
</evidence>
<evidence type="ECO:0000256" key="4">
    <source>
        <dbReference type="ARBA" id="ARBA00022475"/>
    </source>
</evidence>
<dbReference type="PRINTS" id="PR00170">
    <property type="entry name" value="NACHANNEL"/>
</dbReference>
<evidence type="ECO:0000256" key="6">
    <source>
        <dbReference type="ARBA" id="ARBA00022692"/>
    </source>
</evidence>
<dbReference type="Gene3D" id="1.10.238.10">
    <property type="entry name" value="EF-hand"/>
    <property type="match status" value="1"/>
</dbReference>
<dbReference type="GO" id="GO:0019228">
    <property type="term" value="P:neuronal action potential"/>
    <property type="evidence" value="ECO:0007669"/>
    <property type="project" value="TreeGrafter"/>
</dbReference>
<comment type="catalytic activity">
    <reaction evidence="17">
        <text>Na(+)(in) = Na(+)(out)</text>
        <dbReference type="Rhea" id="RHEA:34963"/>
        <dbReference type="ChEBI" id="CHEBI:29101"/>
    </reaction>
</comment>
<feature type="transmembrane region" description="Helical" evidence="18">
    <location>
        <begin position="258"/>
        <end position="278"/>
    </location>
</feature>
<dbReference type="FunFam" id="1.20.120.350:FF:000003">
    <property type="entry name" value="Voltage-dependent sodium channel"/>
    <property type="match status" value="1"/>
</dbReference>
<evidence type="ECO:0000256" key="13">
    <source>
        <dbReference type="ARBA" id="ARBA00023136"/>
    </source>
</evidence>
<feature type="transmembrane region" description="Helical" evidence="18">
    <location>
        <begin position="200"/>
        <end position="219"/>
    </location>
</feature>
<keyword evidence="11 18" id="KW-0915">Sodium</keyword>
<feature type="transmembrane region" description="Helical" evidence="18">
    <location>
        <begin position="1450"/>
        <end position="1468"/>
    </location>
</feature>
<dbReference type="Pfam" id="PF00520">
    <property type="entry name" value="Ion_trans"/>
    <property type="match status" value="4"/>
</dbReference>
<feature type="transmembrane region" description="Helical" evidence="18">
    <location>
        <begin position="1641"/>
        <end position="1664"/>
    </location>
</feature>
<dbReference type="Gene3D" id="1.20.120.350">
    <property type="entry name" value="Voltage-gated potassium channels. Chain C"/>
    <property type="match status" value="4"/>
</dbReference>
<dbReference type="CDD" id="cd13433">
    <property type="entry name" value="Na_channel_gate"/>
    <property type="match status" value="1"/>
</dbReference>
<feature type="compositionally biased region" description="Low complexity" evidence="19">
    <location>
        <begin position="443"/>
        <end position="455"/>
    </location>
</feature>
<feature type="compositionally biased region" description="Basic and acidic residues" evidence="19">
    <location>
        <begin position="539"/>
        <end position="553"/>
    </location>
</feature>
<evidence type="ECO:0000256" key="1">
    <source>
        <dbReference type="ARBA" id="ARBA00004651"/>
    </source>
</evidence>
<dbReference type="FunFam" id="1.10.287.70:FF:000006">
    <property type="entry name" value="Sodium channel protein"/>
    <property type="match status" value="1"/>
</dbReference>
<comment type="caution">
    <text evidence="18">Lacks conserved residue(s) required for the propagation of feature annotation.</text>
</comment>
<reference evidence="24" key="1">
    <citation type="submission" date="2025-08" db="UniProtKB">
        <authorList>
            <consortium name="Ensembl"/>
        </authorList>
    </citation>
    <scope>IDENTIFICATION</scope>
</reference>
<name>A0A8C3LEQ3_CHRPC</name>
<evidence type="ECO:0000256" key="11">
    <source>
        <dbReference type="ARBA" id="ARBA00023053"/>
    </source>
</evidence>
<dbReference type="Gene3D" id="1.10.287.70">
    <property type="match status" value="4"/>
</dbReference>
<feature type="compositionally biased region" description="Basic and acidic residues" evidence="19">
    <location>
        <begin position="1867"/>
        <end position="1893"/>
    </location>
</feature>
<feature type="transmembrane region" description="Helical" evidence="18">
    <location>
        <begin position="130"/>
        <end position="155"/>
    </location>
</feature>
<feature type="transmembrane region" description="Helical" evidence="18">
    <location>
        <begin position="1214"/>
        <end position="1240"/>
    </location>
</feature>
<feature type="transmembrane region" description="Helical" evidence="18">
    <location>
        <begin position="698"/>
        <end position="722"/>
    </location>
</feature>
<evidence type="ECO:0000256" key="5">
    <source>
        <dbReference type="ARBA" id="ARBA00022553"/>
    </source>
</evidence>
<evidence type="ECO:0000313" key="25">
    <source>
        <dbReference type="Proteomes" id="UP000694543"/>
    </source>
</evidence>
<keyword evidence="10 18" id="KW-1133">Transmembrane helix</keyword>
<feature type="transmembrane region" description="Helical" evidence="18">
    <location>
        <begin position="817"/>
        <end position="845"/>
    </location>
</feature>
<dbReference type="Proteomes" id="UP000694543">
    <property type="component" value="Unplaced"/>
</dbReference>
<feature type="transmembrane region" description="Helical" evidence="18">
    <location>
        <begin position="1480"/>
        <end position="1500"/>
    </location>
</feature>
<evidence type="ECO:0000259" key="22">
    <source>
        <dbReference type="Pfam" id="PF11933"/>
    </source>
</evidence>
<dbReference type="Gene3D" id="1.20.5.1190">
    <property type="entry name" value="iswi atpase"/>
    <property type="match status" value="1"/>
</dbReference>
<proteinExistence type="inferred from homology"/>
<feature type="compositionally biased region" description="Polar residues" evidence="19">
    <location>
        <begin position="566"/>
        <end position="577"/>
    </location>
</feature>
<evidence type="ECO:0000256" key="12">
    <source>
        <dbReference type="ARBA" id="ARBA00023065"/>
    </source>
</evidence>
<evidence type="ECO:0000256" key="14">
    <source>
        <dbReference type="ARBA" id="ARBA00023157"/>
    </source>
</evidence>
<keyword evidence="25" id="KW-1185">Reference proteome</keyword>
<dbReference type="Ensembl" id="ENSCPIT00010010902.1">
    <property type="protein sequence ID" value="ENSCPIP00010009240.1"/>
    <property type="gene ID" value="ENSCPIG00010006932.1"/>
</dbReference>
<feature type="transmembrane region" description="Helical" evidence="18">
    <location>
        <begin position="1537"/>
        <end position="1565"/>
    </location>
</feature>
<dbReference type="FunFam" id="1.10.287.70:FF:000001">
    <property type="entry name" value="Sodium channel protein"/>
    <property type="match status" value="1"/>
</dbReference>
<dbReference type="InterPro" id="IPR043203">
    <property type="entry name" value="VGCC_Ca_Na"/>
</dbReference>
<feature type="domain" description="Ion transport" evidence="20">
    <location>
        <begin position="1096"/>
        <end position="1371"/>
    </location>
</feature>
<dbReference type="GO" id="GO:0001518">
    <property type="term" value="C:voltage-gated sodium channel complex"/>
    <property type="evidence" value="ECO:0007669"/>
    <property type="project" value="UniProtKB-UniRule"/>
</dbReference>
<keyword evidence="3 18" id="KW-0894">Sodium channel</keyword>
<dbReference type="InterPro" id="IPR000048">
    <property type="entry name" value="IQ_motif_EF-hand-BS"/>
</dbReference>
<reference evidence="24" key="2">
    <citation type="submission" date="2025-09" db="UniProtKB">
        <authorList>
            <consortium name="Ensembl"/>
        </authorList>
    </citation>
    <scope>IDENTIFICATION</scope>
</reference>
<feature type="region of interest" description="Disordered" evidence="19">
    <location>
        <begin position="1009"/>
        <end position="1052"/>
    </location>
</feature>
<dbReference type="InterPro" id="IPR005821">
    <property type="entry name" value="Ion_trans_dom"/>
</dbReference>
<feature type="compositionally biased region" description="Basic residues" evidence="19">
    <location>
        <begin position="458"/>
        <end position="469"/>
    </location>
</feature>
<evidence type="ECO:0000259" key="21">
    <source>
        <dbReference type="Pfam" id="PF06512"/>
    </source>
</evidence>
<sequence length="1893" mass="216224">MAQSVLVPPGPDSFRYFTRESLAAIEQRINEEKAKKSKQERKDDDDEDGPKPNSDLEAGKTLPFIYGDIPPGMVSEPLEDLDPYYINKKTFIVLNKGKAIFRFSATSALYMLTPFNPLRKIAIKILVHSYPFQVVSLKLMLIMCTILTNCVFMTMSNPPDWTKNVEYTFTGIYTFESLIKILARGFCLEDFTFLRDPWNWLDFTVITFAYVTEFVNLGNVSALRTFRVLRALKTISVIPGLKTIVGALIQSVKKLSDVMILTVFCLSVFALIGLQLFMGNLRNKCLQWPPDNSTFETTVISYFNNHFYFLEGQNDALLCGNSSDAGQCPEGYICVKAGRNPNYGYTSFDTFSWAFLSLFRLMTQDFWENLYQLTLRAAGKTYMIFFVLVIFLGSFYLINLILAVVAMAYEEQNQATMEEAEQKEAEFQQMLEQLKKQQEEAQVSFSSEASKLSSKSAKERRNRRKKKKQKEQAEGEKDEEEFRKSESEDSIKRKGFRFSIEGNRLTYEKRFSSPHQVPCLFSFRGRAKDVGSENDFADDEHSTFEDNESRRDSLFVPHRHGERRNSNISQASRSSRTVPPLPVNGKMHSTVDCNGVVSLVGGPPALTSPTGQLLPEVMIDKATTASNVRKRSSSYHVPMDYLTDPSARQRAMSIASMLTNTMEELEESRQKCPPCWYKFANTCLIWDCCTPWLKVKHIVNLIVMDPFVDLAITICIVLNTLFMAMEHYPMTEQFSGVLSVGNLVFTGIFTAEMFLKIIAMDPYYYFQEGWNIFDGFIVSLSLMELGLANVEGLSVLRSFRLLRVFKLAKSWPTLNMLIKIIGNSVGALGNLTLVLAIIVFIFAVVGMQLFGKSYKECVCKISSDCELPRWHMHDFFHSFLIVFRVLCGEWIETMWDCMEVAGQTMCLTVFMMVMVIGNLVVLNLFLALLLSSFSSDNLAATDDDNEMNNLQIAVARIQKGIDFVKRKVREFIQKAFVRNDYMSFINNPSLTVTVPIAVGESDFENLNTEEFSSESDLEESKEKLNASSSSEGSTVDIGLPPEGEQPEVEPEESLEPEACFTEGCVRRFKCCQVSVEDGKGKIWWNLRKTCYKIVEHNWFETFIVFMILLSSGALAFEDIYIEQRKTIKTMLEYADKVFTYIFILEMLLKWVAYGFQTYFTNAWCWLDFLIVDVSLVSLTANALGYSELGAIKSLRTLRALRPLRALSRFEGMRVVVNALLGAIPSIMNVLLVCLIFWLIFSIMGVNLFAGKFYYCVNTTTDERFDISQINNYSQCEELIKNNETARWKNVKVNFDNVGLGYLSLLQVATFKGWMDIMYAAVDSRNVLDQPKYEDNLYMYLYFVIFIIFGSFFTLNLFIGVIIDNFNQQKKKISQDIFMTEEQKKYYNAMKKLGSKKPQKPIPRPANKFQGMVFDFVTKQAFDISIMILICLNMVTMMVETDDQSEDMENILYWINLVFIVLFTGEFVLKLVSLRHYYFTIGWNIFDFVVVILSIVGMFLAEMIEKYFVSPTLFRVIRLARIGRILRLIKGAKGIRTLLFALMMSLPALFNIGLLLFLVMFIYAIFGMSNFAYVKREVGIDDMFNFETFGNSMICLFQITTSAGWDGLLAPILNSGEPDCDPHKDHPGSSVKGDCGNPSVGIFFFVSYIIISFLVVVNMYIAVILENFSVATEESAEPLSEDDFEMFYEVWEKFDPDATQFIEFSKLSDFAASLDPPLLIAKPNKVQLIAMDLPMVSGDRIHCLDILFAFTKRVLGESGEMDALRIQMEDRFMAANPSKVSYEPITTTLKRKQEEVSAVVIQRAFRRHLLRQKVKKVSCIFNQDKGKEEDDLPTKEDMIMDKLNENSTPEKTDMTPSTTSPPSYDSVTKPDKDKYEKDKSEKEDKGKDSRESKK</sequence>
<dbReference type="InterPro" id="IPR010526">
    <property type="entry name" value="Na_trans_assoc_dom"/>
</dbReference>
<evidence type="ECO:0000256" key="10">
    <source>
        <dbReference type="ARBA" id="ARBA00022989"/>
    </source>
</evidence>
<feature type="transmembrane region" description="Helical" evidence="18">
    <location>
        <begin position="1338"/>
        <end position="1362"/>
    </location>
</feature>
<keyword evidence="12 18" id="KW-0406">Ion transport</keyword>
<comment type="subcellular location">
    <subcellularLocation>
        <location evidence="1 18">Cell membrane</location>
        <topology evidence="1 18">Multi-pass membrane protein</topology>
    </subcellularLocation>
</comment>
<feature type="domain" description="Sodium ion transport-associated" evidence="21">
    <location>
        <begin position="978"/>
        <end position="1092"/>
    </location>
</feature>
<dbReference type="PANTHER" id="PTHR10037">
    <property type="entry name" value="VOLTAGE-GATED CATION CHANNEL CALCIUM AND SODIUM"/>
    <property type="match status" value="1"/>
</dbReference>
<dbReference type="SUPFAM" id="SSF81324">
    <property type="entry name" value="Voltage-gated potassium channels"/>
    <property type="match status" value="4"/>
</dbReference>
<evidence type="ECO:0000256" key="3">
    <source>
        <dbReference type="ARBA" id="ARBA00022461"/>
    </source>
</evidence>
<evidence type="ECO:0000313" key="24">
    <source>
        <dbReference type="Ensembl" id="ENSCPIP00010009240.1"/>
    </source>
</evidence>
<feature type="domain" description="Ion transport" evidence="20">
    <location>
        <begin position="1419"/>
        <end position="1674"/>
    </location>
</feature>
<dbReference type="FunFam" id="1.20.120.350:FF:000005">
    <property type="entry name" value="Sodium channel protein"/>
    <property type="match status" value="1"/>
</dbReference>
<dbReference type="Pfam" id="PF06512">
    <property type="entry name" value="Na_trans_assoc"/>
    <property type="match status" value="2"/>
</dbReference>
<dbReference type="Pfam" id="PF24609">
    <property type="entry name" value="IQ_SCN5A_C"/>
    <property type="match status" value="1"/>
</dbReference>
<dbReference type="FunFam" id="1.20.120.350:FF:000004">
    <property type="entry name" value="Sodium channel protein"/>
    <property type="match status" value="1"/>
</dbReference>
<feature type="compositionally biased region" description="Basic and acidic residues" evidence="19">
    <location>
        <begin position="1824"/>
        <end position="1852"/>
    </location>
</feature>
<keyword evidence="16 18" id="KW-0407">Ion channel</keyword>
<feature type="domain" description="Ion transport" evidence="20">
    <location>
        <begin position="706"/>
        <end position="937"/>
    </location>
</feature>
<comment type="function">
    <text evidence="18">Mediates the voltage-dependent sodium ion permeability of excitable membranes. Assuming opened or closed conformations in response to the voltage difference across the membrane, the protein forms a sodium-selective channel through which Na(+) ions may pass in accordance with their electrochemical gradient.</text>
</comment>
<feature type="transmembrane region" description="Helical" evidence="18">
    <location>
        <begin position="907"/>
        <end position="930"/>
    </location>
</feature>
<feature type="domain" description="Sodium ion transport-associated" evidence="21">
    <location>
        <begin position="944"/>
        <end position="976"/>
    </location>
</feature>
<feature type="region of interest" description="Disordered" evidence="19">
    <location>
        <begin position="1824"/>
        <end position="1893"/>
    </location>
</feature>
<evidence type="ECO:0000256" key="16">
    <source>
        <dbReference type="ARBA" id="ARBA00023303"/>
    </source>
</evidence>
<keyword evidence="13 18" id="KW-0472">Membrane</keyword>
<feature type="domain" description="SCN5A-like C-terminal IQ motif" evidence="23">
    <location>
        <begin position="1786"/>
        <end position="1817"/>
    </location>
</feature>
<dbReference type="Pfam" id="PF11933">
    <property type="entry name" value="Na_trans_cytopl"/>
    <property type="match status" value="1"/>
</dbReference>
<accession>A0A8C3LEQ3</accession>
<keyword evidence="2 18" id="KW-0813">Transport</keyword>